<dbReference type="PANTHER" id="PTHR24220">
    <property type="entry name" value="IMPORT ATP-BINDING PROTEIN"/>
    <property type="match status" value="1"/>
</dbReference>
<dbReference type="GO" id="GO:0022857">
    <property type="term" value="F:transmembrane transporter activity"/>
    <property type="evidence" value="ECO:0007669"/>
    <property type="project" value="TreeGrafter"/>
</dbReference>
<dbReference type="GO" id="GO:0016887">
    <property type="term" value="F:ATP hydrolysis activity"/>
    <property type="evidence" value="ECO:0007669"/>
    <property type="project" value="InterPro"/>
</dbReference>
<dbReference type="InterPro" id="IPR017871">
    <property type="entry name" value="ABC_transporter-like_CS"/>
</dbReference>
<comment type="similarity">
    <text evidence="1">Belongs to the ABC transporter superfamily.</text>
</comment>
<dbReference type="InterPro" id="IPR003439">
    <property type="entry name" value="ABC_transporter-like_ATP-bd"/>
</dbReference>
<evidence type="ECO:0000256" key="3">
    <source>
        <dbReference type="ARBA" id="ARBA00022840"/>
    </source>
</evidence>
<evidence type="ECO:0000313" key="5">
    <source>
        <dbReference type="EMBL" id="SFR99124.1"/>
    </source>
</evidence>
<dbReference type="InterPro" id="IPR015854">
    <property type="entry name" value="ABC_transpr_LolD-like"/>
</dbReference>
<dbReference type="PANTHER" id="PTHR24220:SF689">
    <property type="entry name" value="LIPOPROTEIN-RELEASING SYSTEM ATP-BINDING PROTEIN LOLD"/>
    <property type="match status" value="1"/>
</dbReference>
<name>A0AA94HKA9_9MICO</name>
<dbReference type="RefSeq" id="WP_092915198.1">
    <property type="nucleotide sequence ID" value="NZ_FOZN01000001.1"/>
</dbReference>
<dbReference type="GO" id="GO:0005524">
    <property type="term" value="F:ATP binding"/>
    <property type="evidence" value="ECO:0007669"/>
    <property type="project" value="UniProtKB-KW"/>
</dbReference>
<evidence type="ECO:0000259" key="4">
    <source>
        <dbReference type="PROSITE" id="PS50893"/>
    </source>
</evidence>
<accession>A0AA94HKA9</accession>
<dbReference type="Proteomes" id="UP000198506">
    <property type="component" value="Unassembled WGS sequence"/>
</dbReference>
<keyword evidence="6" id="KW-1185">Reference proteome</keyword>
<gene>
    <name evidence="5" type="ORF">SAMN04487783_0314</name>
</gene>
<evidence type="ECO:0000313" key="6">
    <source>
        <dbReference type="Proteomes" id="UP000198506"/>
    </source>
</evidence>
<organism evidence="5 6">
    <name type="scientific">Agrococcus baldri</name>
    <dbReference type="NCBI Taxonomy" id="153730"/>
    <lineage>
        <taxon>Bacteria</taxon>
        <taxon>Bacillati</taxon>
        <taxon>Actinomycetota</taxon>
        <taxon>Actinomycetes</taxon>
        <taxon>Micrococcales</taxon>
        <taxon>Microbacteriaceae</taxon>
        <taxon>Agrococcus</taxon>
    </lineage>
</organism>
<sequence length="206" mass="21330">MRLIAHDVIVELGSTRILDGLSFTLKSGTITAVRGPSGSGKTTLLGAIAGSVPIESGTIDWCDGDQAIPVPAGAVAWVPQGGNALGARTTLDNVLVAALSTGISDTAALRRSIQCLQRVDIAPRKRNDADTLSGGEQQRLSFARALALDRPLVLADEPTAGLDRANAENVVALLRSLRSRSAIVVATHDQHLIAACDVVVDLARGA</sequence>
<dbReference type="PROSITE" id="PS50893">
    <property type="entry name" value="ABC_TRANSPORTER_2"/>
    <property type="match status" value="1"/>
</dbReference>
<evidence type="ECO:0000256" key="1">
    <source>
        <dbReference type="ARBA" id="ARBA00005417"/>
    </source>
</evidence>
<dbReference type="Pfam" id="PF00005">
    <property type="entry name" value="ABC_tran"/>
    <property type="match status" value="1"/>
</dbReference>
<protein>
    <submittedName>
        <fullName evidence="5">ABC-type lipoprotein export system, ATPase component</fullName>
    </submittedName>
</protein>
<dbReference type="InterPro" id="IPR003593">
    <property type="entry name" value="AAA+_ATPase"/>
</dbReference>
<keyword evidence="3" id="KW-0067">ATP-binding</keyword>
<evidence type="ECO:0000256" key="2">
    <source>
        <dbReference type="ARBA" id="ARBA00022741"/>
    </source>
</evidence>
<feature type="domain" description="ABC transporter" evidence="4">
    <location>
        <begin position="3"/>
        <end position="206"/>
    </location>
</feature>
<comment type="caution">
    <text evidence="5">The sequence shown here is derived from an EMBL/GenBank/DDBJ whole genome shotgun (WGS) entry which is preliminary data.</text>
</comment>
<dbReference type="PROSITE" id="PS00211">
    <property type="entry name" value="ABC_TRANSPORTER_1"/>
    <property type="match status" value="1"/>
</dbReference>
<dbReference type="EMBL" id="FOZN01000001">
    <property type="protein sequence ID" value="SFR99124.1"/>
    <property type="molecule type" value="Genomic_DNA"/>
</dbReference>
<keyword evidence="5" id="KW-0449">Lipoprotein</keyword>
<dbReference type="GO" id="GO:0005886">
    <property type="term" value="C:plasma membrane"/>
    <property type="evidence" value="ECO:0007669"/>
    <property type="project" value="TreeGrafter"/>
</dbReference>
<reference evidence="5 6" key="1">
    <citation type="submission" date="2016-10" db="EMBL/GenBank/DDBJ databases">
        <authorList>
            <person name="Varghese N."/>
            <person name="Submissions S."/>
        </authorList>
    </citation>
    <scope>NUCLEOTIDE SEQUENCE [LARGE SCALE GENOMIC DNA]</scope>
    <source>
        <strain evidence="5 6">IAM 15147</strain>
    </source>
</reference>
<dbReference type="InterPro" id="IPR027417">
    <property type="entry name" value="P-loop_NTPase"/>
</dbReference>
<dbReference type="AlphaFoldDB" id="A0AA94HKA9"/>
<keyword evidence="2" id="KW-0547">Nucleotide-binding</keyword>
<dbReference type="SMART" id="SM00382">
    <property type="entry name" value="AAA"/>
    <property type="match status" value="1"/>
</dbReference>
<dbReference type="Gene3D" id="3.40.50.300">
    <property type="entry name" value="P-loop containing nucleotide triphosphate hydrolases"/>
    <property type="match status" value="1"/>
</dbReference>
<proteinExistence type="inferred from homology"/>
<dbReference type="SUPFAM" id="SSF52540">
    <property type="entry name" value="P-loop containing nucleoside triphosphate hydrolases"/>
    <property type="match status" value="1"/>
</dbReference>